<protein>
    <submittedName>
        <fullName evidence="3">Uncharacterized protein</fullName>
    </submittedName>
</protein>
<feature type="coiled-coil region" evidence="1">
    <location>
        <begin position="175"/>
        <end position="202"/>
    </location>
</feature>
<dbReference type="EMBL" id="CAJNJA010008808">
    <property type="protein sequence ID" value="CAE7240621.1"/>
    <property type="molecule type" value="Genomic_DNA"/>
</dbReference>
<evidence type="ECO:0000256" key="2">
    <source>
        <dbReference type="SAM" id="MobiDB-lite"/>
    </source>
</evidence>
<keyword evidence="4" id="KW-1185">Reference proteome</keyword>
<evidence type="ECO:0000256" key="1">
    <source>
        <dbReference type="SAM" id="Coils"/>
    </source>
</evidence>
<evidence type="ECO:0000313" key="3">
    <source>
        <dbReference type="EMBL" id="CAE7240621.1"/>
    </source>
</evidence>
<sequence>DARRDSWCQTELSNTNNAKASKATRADKLKTKMLAVSAELSSLKSEIETSAKEIDDMKASLGKAEGQRAKESAKAKADVVMYEEDQRVLREAILVLQRVYGDTAVKADKSGYKAKATGSGVVGLLQVSLENFADLAEETSKGEKEAKADFQELKTTTEVRLATFLKDTEYKKQSITKLESELVRANEDLASYQKEIKALSTYLEELATSCSAGRPSCCT</sequence>
<dbReference type="Proteomes" id="UP000601435">
    <property type="component" value="Unassembled WGS sequence"/>
</dbReference>
<accession>A0A812L353</accession>
<feature type="coiled-coil region" evidence="1">
    <location>
        <begin position="26"/>
        <end position="60"/>
    </location>
</feature>
<proteinExistence type="predicted"/>
<name>A0A812L353_9DINO</name>
<evidence type="ECO:0000313" key="4">
    <source>
        <dbReference type="Proteomes" id="UP000601435"/>
    </source>
</evidence>
<reference evidence="3" key="1">
    <citation type="submission" date="2021-02" db="EMBL/GenBank/DDBJ databases">
        <authorList>
            <person name="Dougan E. K."/>
            <person name="Rhodes N."/>
            <person name="Thang M."/>
            <person name="Chan C."/>
        </authorList>
    </citation>
    <scope>NUCLEOTIDE SEQUENCE</scope>
</reference>
<feature type="compositionally biased region" description="Polar residues" evidence="2">
    <location>
        <begin position="7"/>
        <end position="19"/>
    </location>
</feature>
<feature type="region of interest" description="Disordered" evidence="2">
    <location>
        <begin position="1"/>
        <end position="24"/>
    </location>
</feature>
<dbReference type="AlphaFoldDB" id="A0A812L353"/>
<dbReference type="OrthoDB" id="435659at2759"/>
<feature type="non-terminal residue" evidence="3">
    <location>
        <position position="219"/>
    </location>
</feature>
<organism evidence="3 4">
    <name type="scientific">Symbiodinium necroappetens</name>
    <dbReference type="NCBI Taxonomy" id="1628268"/>
    <lineage>
        <taxon>Eukaryota</taxon>
        <taxon>Sar</taxon>
        <taxon>Alveolata</taxon>
        <taxon>Dinophyceae</taxon>
        <taxon>Suessiales</taxon>
        <taxon>Symbiodiniaceae</taxon>
        <taxon>Symbiodinium</taxon>
    </lineage>
</organism>
<comment type="caution">
    <text evidence="3">The sequence shown here is derived from an EMBL/GenBank/DDBJ whole genome shotgun (WGS) entry which is preliminary data.</text>
</comment>
<keyword evidence="1" id="KW-0175">Coiled coil</keyword>
<gene>
    <name evidence="3" type="ORF">SNEC2469_LOCUS4317</name>
</gene>